<evidence type="ECO:0000313" key="3">
    <source>
        <dbReference type="EMBL" id="MPC44749.1"/>
    </source>
</evidence>
<accession>A0A5B7FHX5</accession>
<evidence type="ECO:0000256" key="1">
    <source>
        <dbReference type="SAM" id="MobiDB-lite"/>
    </source>
</evidence>
<dbReference type="AlphaFoldDB" id="A0A5B7FHX5"/>
<feature type="compositionally biased region" description="Acidic residues" evidence="1">
    <location>
        <begin position="268"/>
        <end position="282"/>
    </location>
</feature>
<feature type="compositionally biased region" description="Basic residues" evidence="1">
    <location>
        <begin position="303"/>
        <end position="313"/>
    </location>
</feature>
<feature type="region of interest" description="Disordered" evidence="1">
    <location>
        <begin position="175"/>
        <end position="198"/>
    </location>
</feature>
<keyword evidence="2" id="KW-0812">Transmembrane</keyword>
<sequence length="390" mass="42828">MSLRCLGHHTHDALPLFHRLRHLDVTPDTISLPPQPDVMQTELDVTTPCRGKDPPAGSRHPVTQPRVTFPPAGISGRGSEKFSLGGCLRPHYAAKVAAEGRESPVFFKDQAASAVPYPISSRILRNPISGTITSAASVSSAIPVHKQVFLYILPAYSGSYKDVSLAKVIRYNSPSARETKDRRPDIPQGPATRTPPKHMEAKISACIGTAKVLAGSNVRRFTRIPTQAFGTIYSYTPKPLRSHQLSRQDDVQPCREGPAEEVATVRNDEEEEDEFVDVEGSDSDQPLSPVKPPPADEEGWTTPKKKEKKKKNSTSKTPGAATLTLKSSSTTSCKKCQHFQLLDEIRVACIEINSATCISSMLIILYQYILALLYLILDMSTYHALVSHYC</sequence>
<dbReference type="Proteomes" id="UP000324222">
    <property type="component" value="Unassembled WGS sequence"/>
</dbReference>
<name>A0A5B7FHX5_PORTR</name>
<comment type="caution">
    <text evidence="3">The sequence shown here is derived from an EMBL/GenBank/DDBJ whole genome shotgun (WGS) entry which is preliminary data.</text>
</comment>
<keyword evidence="2" id="KW-0472">Membrane</keyword>
<feature type="region of interest" description="Disordered" evidence="1">
    <location>
        <begin position="240"/>
        <end position="321"/>
    </location>
</feature>
<keyword evidence="4" id="KW-1185">Reference proteome</keyword>
<evidence type="ECO:0000256" key="2">
    <source>
        <dbReference type="SAM" id="Phobius"/>
    </source>
</evidence>
<organism evidence="3 4">
    <name type="scientific">Portunus trituberculatus</name>
    <name type="common">Swimming crab</name>
    <name type="synonym">Neptunus trituberculatus</name>
    <dbReference type="NCBI Taxonomy" id="210409"/>
    <lineage>
        <taxon>Eukaryota</taxon>
        <taxon>Metazoa</taxon>
        <taxon>Ecdysozoa</taxon>
        <taxon>Arthropoda</taxon>
        <taxon>Crustacea</taxon>
        <taxon>Multicrustacea</taxon>
        <taxon>Malacostraca</taxon>
        <taxon>Eumalacostraca</taxon>
        <taxon>Eucarida</taxon>
        <taxon>Decapoda</taxon>
        <taxon>Pleocyemata</taxon>
        <taxon>Brachyura</taxon>
        <taxon>Eubrachyura</taxon>
        <taxon>Portunoidea</taxon>
        <taxon>Portunidae</taxon>
        <taxon>Portuninae</taxon>
        <taxon>Portunus</taxon>
    </lineage>
</organism>
<feature type="transmembrane region" description="Helical" evidence="2">
    <location>
        <begin position="358"/>
        <end position="377"/>
    </location>
</feature>
<dbReference type="EMBL" id="VSRR010006419">
    <property type="protein sequence ID" value="MPC44749.1"/>
    <property type="molecule type" value="Genomic_DNA"/>
</dbReference>
<proteinExistence type="predicted"/>
<evidence type="ECO:0000313" key="4">
    <source>
        <dbReference type="Proteomes" id="UP000324222"/>
    </source>
</evidence>
<reference evidence="3 4" key="1">
    <citation type="submission" date="2019-05" db="EMBL/GenBank/DDBJ databases">
        <title>Another draft genome of Portunus trituberculatus and its Hox gene families provides insights of decapod evolution.</title>
        <authorList>
            <person name="Jeong J.-H."/>
            <person name="Song I."/>
            <person name="Kim S."/>
            <person name="Choi T."/>
            <person name="Kim D."/>
            <person name="Ryu S."/>
            <person name="Kim W."/>
        </authorList>
    </citation>
    <scope>NUCLEOTIDE SEQUENCE [LARGE SCALE GENOMIC DNA]</scope>
    <source>
        <tissue evidence="3">Muscle</tissue>
    </source>
</reference>
<keyword evidence="2" id="KW-1133">Transmembrane helix</keyword>
<protein>
    <submittedName>
        <fullName evidence="3">Uncharacterized protein</fullName>
    </submittedName>
</protein>
<gene>
    <name evidence="3" type="ORF">E2C01_038430</name>
</gene>